<dbReference type="InterPro" id="IPR002818">
    <property type="entry name" value="DJ-1/PfpI"/>
</dbReference>
<dbReference type="InterPro" id="IPR052158">
    <property type="entry name" value="INH-QAR"/>
</dbReference>
<dbReference type="PANTHER" id="PTHR43130:SF2">
    <property type="entry name" value="DJ-1_PFPI DOMAIN-CONTAINING PROTEIN"/>
    <property type="match status" value="1"/>
</dbReference>
<gene>
    <name evidence="2" type="ORF">D174_02615</name>
</gene>
<dbReference type="eggNOG" id="COG0693">
    <property type="taxonomic scope" value="Bacteria"/>
</dbReference>
<organism evidence="2 3">
    <name type="scientific">Mycolicibacterium neoaurum VKM Ac-1815D</name>
    <dbReference type="NCBI Taxonomy" id="700508"/>
    <lineage>
        <taxon>Bacteria</taxon>
        <taxon>Bacillati</taxon>
        <taxon>Actinomycetota</taxon>
        <taxon>Actinomycetes</taxon>
        <taxon>Mycobacteriales</taxon>
        <taxon>Mycobacteriaceae</taxon>
        <taxon>Mycolicibacterium</taxon>
    </lineage>
</organism>
<keyword evidence="3" id="KW-1185">Reference proteome</keyword>
<dbReference type="KEGG" id="mne:D174_02615"/>
<dbReference type="CDD" id="cd03139">
    <property type="entry name" value="GATase1_PfpI_2"/>
    <property type="match status" value="1"/>
</dbReference>
<proteinExistence type="predicted"/>
<keyword evidence="2" id="KW-0315">Glutamine amidotransferase</keyword>
<name>V5X6Z1_MYCNE</name>
<dbReference type="GO" id="GO:0006355">
    <property type="term" value="P:regulation of DNA-templated transcription"/>
    <property type="evidence" value="ECO:0007669"/>
    <property type="project" value="TreeGrafter"/>
</dbReference>
<reference evidence="2 3" key="1">
    <citation type="journal article" date="2014" name="Genome Announc.">
        <title>Complete Genome Sequence of Sterol-Transforming Mycobacterium neoaurum Strain VKM Ac-1815D.</title>
        <authorList>
            <person name="Shtratnikova V.Y."/>
            <person name="Bragin E.Y."/>
            <person name="Dovbnya D.V."/>
            <person name="Pekov Y.A."/>
            <person name="Schelkunov M.I."/>
            <person name="Strizhov N."/>
            <person name="Ivashina T.V."/>
            <person name="Ashapkin V.V."/>
            <person name="Donova M.V."/>
        </authorList>
    </citation>
    <scope>NUCLEOTIDE SEQUENCE [LARGE SCALE GENOMIC DNA]</scope>
    <source>
        <strain evidence="2 3">VKM Ac-1815D</strain>
    </source>
</reference>
<keyword evidence="2" id="KW-0808">Transferase</keyword>
<dbReference type="AlphaFoldDB" id="V5X6Z1"/>
<dbReference type="Gene3D" id="3.40.50.880">
    <property type="match status" value="1"/>
</dbReference>
<feature type="domain" description="DJ-1/PfpI" evidence="1">
    <location>
        <begin position="14"/>
        <end position="172"/>
    </location>
</feature>
<dbReference type="EMBL" id="CP006936">
    <property type="protein sequence ID" value="AHC23548.1"/>
    <property type="molecule type" value="Genomic_DNA"/>
</dbReference>
<dbReference type="InterPro" id="IPR029062">
    <property type="entry name" value="Class_I_gatase-like"/>
</dbReference>
<dbReference type="Proteomes" id="UP000018763">
    <property type="component" value="Chromosome"/>
</dbReference>
<evidence type="ECO:0000313" key="2">
    <source>
        <dbReference type="EMBL" id="AHC23548.1"/>
    </source>
</evidence>
<accession>V5X6Z1</accession>
<evidence type="ECO:0000313" key="3">
    <source>
        <dbReference type="Proteomes" id="UP000018763"/>
    </source>
</evidence>
<sequence>MTGLLPQMNWRPTVAMIPFPGLTMLDLIGPYETLRQHTDVHLLGSTTEEFRSDSGAPFRATEMLSDAADYYDVVFVPGGSGTADAMRDPHIIDFLASRGPRARYVTSVCTGSLVLGAAGLLDGYRATTHWSMLDALNFFGAIPSSERVVIDRNRITGGGVTAGIDFGLLLLAELFDEDTARYAQLLLEYDPAPPFDGGSPRTATQEAIHHIKEYVAELMASCQSLVAQRDGLKGGV</sequence>
<dbReference type="SUPFAM" id="SSF52317">
    <property type="entry name" value="Class I glutamine amidotransferase-like"/>
    <property type="match status" value="1"/>
</dbReference>
<dbReference type="GeneID" id="43448408"/>
<dbReference type="Pfam" id="PF01965">
    <property type="entry name" value="DJ-1_PfpI"/>
    <property type="match status" value="1"/>
</dbReference>
<dbReference type="PANTHER" id="PTHR43130">
    <property type="entry name" value="ARAC-FAMILY TRANSCRIPTIONAL REGULATOR"/>
    <property type="match status" value="1"/>
</dbReference>
<dbReference type="GO" id="GO:0016740">
    <property type="term" value="F:transferase activity"/>
    <property type="evidence" value="ECO:0007669"/>
    <property type="project" value="UniProtKB-KW"/>
</dbReference>
<protein>
    <submittedName>
        <fullName evidence="2">Glutamine amidotransferase</fullName>
    </submittedName>
</protein>
<evidence type="ECO:0000259" key="1">
    <source>
        <dbReference type="Pfam" id="PF01965"/>
    </source>
</evidence>
<dbReference type="RefSeq" id="WP_019512223.1">
    <property type="nucleotide sequence ID" value="NC_023036.2"/>
</dbReference>